<evidence type="ECO:0000313" key="3">
    <source>
        <dbReference type="Proteomes" id="UP000005952"/>
    </source>
</evidence>
<dbReference type="HOGENOM" id="CLU_070764_5_0_5"/>
<dbReference type="InterPro" id="IPR052530">
    <property type="entry name" value="NAD(P)H_nitroreductase"/>
</dbReference>
<dbReference type="EMBL" id="CP005587">
    <property type="protein sequence ID" value="AGK58123.1"/>
    <property type="molecule type" value="Genomic_DNA"/>
</dbReference>
<organism evidence="2 3">
    <name type="scientific">Hyphomicrobium denitrificans 1NES1</name>
    <dbReference type="NCBI Taxonomy" id="670307"/>
    <lineage>
        <taxon>Bacteria</taxon>
        <taxon>Pseudomonadati</taxon>
        <taxon>Pseudomonadota</taxon>
        <taxon>Alphaproteobacteria</taxon>
        <taxon>Hyphomicrobiales</taxon>
        <taxon>Hyphomicrobiaceae</taxon>
        <taxon>Hyphomicrobium</taxon>
    </lineage>
</organism>
<dbReference type="KEGG" id="hdt:HYPDE_32243"/>
<accession>N0B550</accession>
<sequence>MGEVFAKACETEESQPPSHVRLELERGRFLRAPLVVAVVSSIKPRPGAPEWEQILSAAAVCFNTCLAANALGFGTSWITEWIAYSKTVREALGLKESERIAGFIYMGQPMEKPDERERPIVDALITEWPA</sequence>
<dbReference type="InterPro" id="IPR000415">
    <property type="entry name" value="Nitroreductase-like"/>
</dbReference>
<dbReference type="STRING" id="670307.HYPDE_32243"/>
<dbReference type="InterPro" id="IPR029479">
    <property type="entry name" value="Nitroreductase"/>
</dbReference>
<dbReference type="eggNOG" id="COG0778">
    <property type="taxonomic scope" value="Bacteria"/>
</dbReference>
<keyword evidence="3" id="KW-1185">Reference proteome</keyword>
<dbReference type="Proteomes" id="UP000005952">
    <property type="component" value="Chromosome"/>
</dbReference>
<dbReference type="GO" id="GO:0016491">
    <property type="term" value="F:oxidoreductase activity"/>
    <property type="evidence" value="ECO:0007669"/>
    <property type="project" value="InterPro"/>
</dbReference>
<proteinExistence type="predicted"/>
<dbReference type="Pfam" id="PF00881">
    <property type="entry name" value="Nitroreductase"/>
    <property type="match status" value="1"/>
</dbReference>
<dbReference type="Gene3D" id="3.40.109.10">
    <property type="entry name" value="NADH Oxidase"/>
    <property type="match status" value="1"/>
</dbReference>
<dbReference type="SUPFAM" id="SSF55469">
    <property type="entry name" value="FMN-dependent nitroreductase-like"/>
    <property type="match status" value="1"/>
</dbReference>
<feature type="domain" description="Nitroreductase" evidence="1">
    <location>
        <begin position="13"/>
        <end position="107"/>
    </location>
</feature>
<reference evidence="2 3" key="1">
    <citation type="journal article" date="2013" name="Genome Announc.">
        <title>Genome sequences for three denitrifying bacterial strains isolated from a uranium- and nitrate-contaminated subsurface environment.</title>
        <authorList>
            <person name="Venkatramanan R."/>
            <person name="Prakash O."/>
            <person name="Woyke T."/>
            <person name="Chain P."/>
            <person name="Goodwin L.A."/>
            <person name="Watson D."/>
            <person name="Brooks S."/>
            <person name="Kostka J.E."/>
            <person name="Green S.J."/>
        </authorList>
    </citation>
    <scope>NUCLEOTIDE SEQUENCE [LARGE SCALE GENOMIC DNA]</scope>
    <source>
        <strain evidence="2 3">1NES1</strain>
    </source>
</reference>
<dbReference type="PANTHER" id="PTHR43821">
    <property type="entry name" value="NAD(P)H NITROREDUCTASE YDJA-RELATED"/>
    <property type="match status" value="1"/>
</dbReference>
<name>N0B550_9HYPH</name>
<dbReference type="AlphaFoldDB" id="N0B550"/>
<dbReference type="PANTHER" id="PTHR43821:SF1">
    <property type="entry name" value="NAD(P)H NITROREDUCTASE YDJA-RELATED"/>
    <property type="match status" value="1"/>
</dbReference>
<protein>
    <submittedName>
        <fullName evidence="2">Nitroreductase</fullName>
    </submittedName>
</protein>
<evidence type="ECO:0000259" key="1">
    <source>
        <dbReference type="Pfam" id="PF00881"/>
    </source>
</evidence>
<evidence type="ECO:0000313" key="2">
    <source>
        <dbReference type="EMBL" id="AGK58123.1"/>
    </source>
</evidence>
<gene>
    <name evidence="2" type="ORF">HYPDE_32243</name>
</gene>